<feature type="region of interest" description="Disordered" evidence="4">
    <location>
        <begin position="467"/>
        <end position="491"/>
    </location>
</feature>
<dbReference type="InterPro" id="IPR003598">
    <property type="entry name" value="Ig_sub2"/>
</dbReference>
<dbReference type="InterPro" id="IPR003599">
    <property type="entry name" value="Ig_sub"/>
</dbReference>
<keyword evidence="3" id="KW-0393">Immunoglobulin domain</keyword>
<name>A0A8U0T7G0_MUSPF</name>
<dbReference type="PANTHER" id="PTHR11738:SF88">
    <property type="entry name" value="IG-LIKE DOMAIN-CONTAINING PROTEIN"/>
    <property type="match status" value="1"/>
</dbReference>
<dbReference type="InterPro" id="IPR007110">
    <property type="entry name" value="Ig-like_dom"/>
</dbReference>
<dbReference type="SMART" id="SM00409">
    <property type="entry name" value="IG"/>
    <property type="match status" value="4"/>
</dbReference>
<dbReference type="GeneID" id="101673770"/>
<feature type="chain" id="PRO_5035876505" evidence="6">
    <location>
        <begin position="22"/>
        <end position="558"/>
    </location>
</feature>
<evidence type="ECO:0000313" key="8">
    <source>
        <dbReference type="Proteomes" id="UP000000715"/>
    </source>
</evidence>
<keyword evidence="2" id="KW-1015">Disulfide bond</keyword>
<evidence type="ECO:0000256" key="6">
    <source>
        <dbReference type="SAM" id="SignalP"/>
    </source>
</evidence>
<evidence type="ECO:0000259" key="7">
    <source>
        <dbReference type="PROSITE" id="PS50835"/>
    </source>
</evidence>
<dbReference type="SUPFAM" id="SSF48726">
    <property type="entry name" value="Immunoglobulin"/>
    <property type="match status" value="4"/>
</dbReference>
<keyword evidence="8" id="KW-1185">Reference proteome</keyword>
<dbReference type="Gene3D" id="2.60.40.10">
    <property type="entry name" value="Immunoglobulins"/>
    <property type="match status" value="4"/>
</dbReference>
<evidence type="ECO:0000256" key="1">
    <source>
        <dbReference type="ARBA" id="ARBA00022729"/>
    </source>
</evidence>
<dbReference type="Pfam" id="PF13895">
    <property type="entry name" value="Ig_2"/>
    <property type="match status" value="2"/>
</dbReference>
<feature type="signal peptide" evidence="6">
    <location>
        <begin position="1"/>
        <end position="21"/>
    </location>
</feature>
<dbReference type="PROSITE" id="PS50835">
    <property type="entry name" value="IG_LIKE"/>
    <property type="match status" value="1"/>
</dbReference>
<feature type="transmembrane region" description="Helical" evidence="5">
    <location>
        <begin position="434"/>
        <end position="458"/>
    </location>
</feature>
<dbReference type="OrthoDB" id="9427497at2759"/>
<accession>A0A8U0T7G0</accession>
<dbReference type="SMART" id="SM00408">
    <property type="entry name" value="IGc2"/>
    <property type="match status" value="3"/>
</dbReference>
<dbReference type="InterPro" id="IPR036179">
    <property type="entry name" value="Ig-like_dom_sf"/>
</dbReference>
<keyword evidence="5" id="KW-0472">Membrane</keyword>
<proteinExistence type="predicted"/>
<dbReference type="GO" id="GO:0005886">
    <property type="term" value="C:plasma membrane"/>
    <property type="evidence" value="ECO:0007669"/>
    <property type="project" value="TreeGrafter"/>
</dbReference>
<dbReference type="FunFam" id="2.60.40.10:FF:000049">
    <property type="entry name" value="Leukocyte immunoglobulin-like receptor subfamily B member 1"/>
    <property type="match status" value="4"/>
</dbReference>
<dbReference type="GO" id="GO:0032396">
    <property type="term" value="F:inhibitory MHC class I receptor activity"/>
    <property type="evidence" value="ECO:0007669"/>
    <property type="project" value="TreeGrafter"/>
</dbReference>
<dbReference type="InterPro" id="IPR050412">
    <property type="entry name" value="Ig-like_Receptors_ImmuneReg"/>
</dbReference>
<dbReference type="GO" id="GO:0002764">
    <property type="term" value="P:immune response-regulating signaling pathway"/>
    <property type="evidence" value="ECO:0007669"/>
    <property type="project" value="TreeGrafter"/>
</dbReference>
<keyword evidence="5" id="KW-1133">Transmembrane helix</keyword>
<protein>
    <submittedName>
        <fullName evidence="9">Leukocyte immunoglobulin-like receptor subfamily B member 3 isoform X1</fullName>
    </submittedName>
</protein>
<evidence type="ECO:0000313" key="9">
    <source>
        <dbReference type="RefSeq" id="XP_004779832.2"/>
    </source>
</evidence>
<reference evidence="9" key="1">
    <citation type="submission" date="2025-08" db="UniProtKB">
        <authorList>
            <consortium name="RefSeq"/>
        </authorList>
    </citation>
    <scope>IDENTIFICATION</scope>
    <source>
        <tissue evidence="9">Brain</tissue>
    </source>
</reference>
<dbReference type="Proteomes" id="UP000000715">
    <property type="component" value="Unplaced"/>
</dbReference>
<evidence type="ECO:0000256" key="3">
    <source>
        <dbReference type="ARBA" id="ARBA00023319"/>
    </source>
</evidence>
<sequence length="558" mass="61226">MGCSARTLTLTALLCLGLCRGLWDQAQTGTLPKPSIWADPSPMVTKGSRVTIWCQASLQADDYYLYKDRLFVPLETLDPSRDSSNKAGFSITPMSSHNVGKYQCLYKIGKILSQPSDLLPLAMTGQHEAPSLSANPGSVVALGGNVSLSCSSSWPRGSFRLLKEREADVPQHLEWMFRRERGQGIFHVDSVNTSHAGTYRCYVSPQSYPDSWSHPSDPLHLQVIGVYKEPSLTAQPGSLVQSGDSLTLQCHSETGFDRFALTKDEELRAPQSLEGQPSPNFLLGSVNRTHGGQYRCYCGHKLSSTWSAPSAPLGVLITGMYEKPSLSAQPGTSVSWGENVTLQCRSEIWFYTFHLFKEGSLAPPQVLRPQYTAKHYQVNFTLSPVTSDLEGTYRCYGSHSNHSYLLSQPSDPLELLVSGGSEDAALNPQRGHHLYLYVLIGASVAFILLLGLLVVLLVRHRRQVKGRKPAAAASEDTGLYRSSGPEATTQEETLYAVVRDTQPEDRQQDSQAAISEDPQDVTYAQLNHLALRQETSAPLPSQLGEALDETLYAALAIH</sequence>
<dbReference type="RefSeq" id="XP_004779832.2">
    <property type="nucleotide sequence ID" value="XM_004779775.3"/>
</dbReference>
<evidence type="ECO:0000256" key="4">
    <source>
        <dbReference type="SAM" id="MobiDB-lite"/>
    </source>
</evidence>
<gene>
    <name evidence="9" type="primary">LOC101673770</name>
</gene>
<dbReference type="KEGG" id="mpuf:101673770"/>
<dbReference type="GO" id="GO:0019221">
    <property type="term" value="P:cytokine-mediated signaling pathway"/>
    <property type="evidence" value="ECO:0007669"/>
    <property type="project" value="TreeGrafter"/>
</dbReference>
<dbReference type="Pfam" id="PF00047">
    <property type="entry name" value="ig"/>
    <property type="match status" value="1"/>
</dbReference>
<keyword evidence="5" id="KW-0812">Transmembrane</keyword>
<dbReference type="InterPro" id="IPR013783">
    <property type="entry name" value="Ig-like_fold"/>
</dbReference>
<keyword evidence="1 6" id="KW-0732">Signal</keyword>
<dbReference type="AlphaFoldDB" id="A0A8U0T7G0"/>
<dbReference type="PANTHER" id="PTHR11738">
    <property type="entry name" value="MHC CLASS I NK CELL RECEPTOR"/>
    <property type="match status" value="1"/>
</dbReference>
<evidence type="ECO:0000256" key="5">
    <source>
        <dbReference type="SAM" id="Phobius"/>
    </source>
</evidence>
<evidence type="ECO:0000256" key="2">
    <source>
        <dbReference type="ARBA" id="ARBA00023157"/>
    </source>
</evidence>
<organism evidence="8 9">
    <name type="scientific">Mustela putorius furo</name>
    <name type="common">European domestic ferret</name>
    <name type="synonym">Mustela furo</name>
    <dbReference type="NCBI Taxonomy" id="9669"/>
    <lineage>
        <taxon>Eukaryota</taxon>
        <taxon>Metazoa</taxon>
        <taxon>Chordata</taxon>
        <taxon>Craniata</taxon>
        <taxon>Vertebrata</taxon>
        <taxon>Euteleostomi</taxon>
        <taxon>Mammalia</taxon>
        <taxon>Eutheria</taxon>
        <taxon>Laurasiatheria</taxon>
        <taxon>Carnivora</taxon>
        <taxon>Caniformia</taxon>
        <taxon>Musteloidea</taxon>
        <taxon>Mustelidae</taxon>
        <taxon>Mustelinae</taxon>
        <taxon>Mustela</taxon>
    </lineage>
</organism>
<feature type="domain" description="Ig-like" evidence="7">
    <location>
        <begin position="130"/>
        <end position="204"/>
    </location>
</feature>
<dbReference type="InterPro" id="IPR013151">
    <property type="entry name" value="Immunoglobulin_dom"/>
</dbReference>